<proteinExistence type="predicted"/>
<dbReference type="Proteomes" id="UP000793456">
    <property type="component" value="Chromosome VI"/>
</dbReference>
<evidence type="ECO:0000313" key="1">
    <source>
        <dbReference type="EMBL" id="TMS18394.1"/>
    </source>
</evidence>
<organism evidence="1 2">
    <name type="scientific">Larimichthys crocea</name>
    <name type="common">Large yellow croaker</name>
    <name type="synonym">Pseudosciaena crocea</name>
    <dbReference type="NCBI Taxonomy" id="215358"/>
    <lineage>
        <taxon>Eukaryota</taxon>
        <taxon>Metazoa</taxon>
        <taxon>Chordata</taxon>
        <taxon>Craniata</taxon>
        <taxon>Vertebrata</taxon>
        <taxon>Euteleostomi</taxon>
        <taxon>Actinopterygii</taxon>
        <taxon>Neopterygii</taxon>
        <taxon>Teleostei</taxon>
        <taxon>Neoteleostei</taxon>
        <taxon>Acanthomorphata</taxon>
        <taxon>Eupercaria</taxon>
        <taxon>Sciaenidae</taxon>
        <taxon>Larimichthys</taxon>
    </lineage>
</organism>
<protein>
    <submittedName>
        <fullName evidence="1">Uncharacterized protein</fullName>
    </submittedName>
</protein>
<evidence type="ECO:0000313" key="2">
    <source>
        <dbReference type="Proteomes" id="UP000793456"/>
    </source>
</evidence>
<comment type="caution">
    <text evidence="1">The sequence shown here is derived from an EMBL/GenBank/DDBJ whole genome shotgun (WGS) entry which is preliminary data.</text>
</comment>
<reference evidence="1" key="1">
    <citation type="submission" date="2018-11" db="EMBL/GenBank/DDBJ databases">
        <title>The sequence and de novo assembly of Larimichthys crocea genome using PacBio and Hi-C technologies.</title>
        <authorList>
            <person name="Xu P."/>
            <person name="Chen B."/>
            <person name="Zhou Z."/>
            <person name="Ke Q."/>
            <person name="Wu Y."/>
            <person name="Bai H."/>
            <person name="Pu F."/>
        </authorList>
    </citation>
    <scope>NUCLEOTIDE SEQUENCE</scope>
    <source>
        <tissue evidence="1">Muscle</tissue>
    </source>
</reference>
<name>A0ACD3RI81_LARCR</name>
<gene>
    <name evidence="1" type="ORF">E3U43_010720</name>
</gene>
<keyword evidence="2" id="KW-1185">Reference proteome</keyword>
<accession>A0ACD3RI81</accession>
<sequence>MKADCTRGGRTRSGTHHLEAGSERRGSRAGSRESLSVPLTGNPALFVSGDDDAEVDVL</sequence>
<dbReference type="EMBL" id="CM011679">
    <property type="protein sequence ID" value="TMS18394.1"/>
    <property type="molecule type" value="Genomic_DNA"/>
</dbReference>